<dbReference type="KEGG" id="pes:SOPEG_0216"/>
<proteinExistence type="inferred from homology"/>
<accession>W0HKG0</accession>
<evidence type="ECO:0000313" key="2">
    <source>
        <dbReference type="EMBL" id="AHF72947.1"/>
    </source>
</evidence>
<dbReference type="HAMAP" id="MF_00764">
    <property type="entry name" value="UPF0306"/>
    <property type="match status" value="1"/>
</dbReference>
<protein>
    <recommendedName>
        <fullName evidence="1">UPF0306 protein SOPEG_0216</fullName>
    </recommendedName>
</protein>
<dbReference type="SUPFAM" id="SSF50475">
    <property type="entry name" value="FMN-binding split barrel"/>
    <property type="match status" value="1"/>
</dbReference>
<dbReference type="HOGENOM" id="CLU_105087_3_0_6"/>
<dbReference type="Proteomes" id="UP000019025">
    <property type="component" value="Chromosome"/>
</dbReference>
<dbReference type="Gene3D" id="2.30.110.10">
    <property type="entry name" value="Electron Transport, Fmn-binding Protein, Chain A"/>
    <property type="match status" value="1"/>
</dbReference>
<dbReference type="AlphaFoldDB" id="W0HKG0"/>
<dbReference type="EMBL" id="CP006568">
    <property type="protein sequence ID" value="AHF72947.1"/>
    <property type="molecule type" value="Genomic_DNA"/>
</dbReference>
<evidence type="ECO:0000256" key="1">
    <source>
        <dbReference type="HAMAP-Rule" id="MF_00764"/>
    </source>
</evidence>
<name>W0HKG0_9GAMM</name>
<organism evidence="2 3">
    <name type="scientific">Candidatus Sodalis pierantonii str. SOPE</name>
    <dbReference type="NCBI Taxonomy" id="2342"/>
    <lineage>
        <taxon>Bacteria</taxon>
        <taxon>Pseudomonadati</taxon>
        <taxon>Pseudomonadota</taxon>
        <taxon>Gammaproteobacteria</taxon>
        <taxon>Enterobacterales</taxon>
        <taxon>Bruguierivoracaceae</taxon>
        <taxon>Sodalis</taxon>
    </lineage>
</organism>
<comment type="similarity">
    <text evidence="1">Belongs to the UPF0306 family.</text>
</comment>
<dbReference type="eggNOG" id="COG3787">
    <property type="taxonomic scope" value="Bacteria"/>
</dbReference>
<dbReference type="STRING" id="2342.SOPEG_0216"/>
<dbReference type="NCBIfam" id="NF002900">
    <property type="entry name" value="PRK03467.1"/>
    <property type="match status" value="1"/>
</dbReference>
<dbReference type="PIRSF" id="PIRSF009554">
    <property type="entry name" value="UCP009554"/>
    <property type="match status" value="1"/>
</dbReference>
<reference evidence="2 3" key="1">
    <citation type="journal article" date="2014" name="Genome Biol. Evol.">
        <title>Genome degeneration and adaptation in a nascent stage of symbiosis.</title>
        <authorList>
            <person name="Oakeson K.F."/>
            <person name="Gil R."/>
            <person name="Clayton A.L."/>
            <person name="Dunn D.M."/>
            <person name="von Niederhausern A.C."/>
            <person name="Hamil C."/>
            <person name="Aoyagi A."/>
            <person name="Duval B."/>
            <person name="Baca A."/>
            <person name="Silva F.J."/>
            <person name="Vallier A."/>
            <person name="Jackson D.G."/>
            <person name="Latorre A."/>
            <person name="Weiss R.B."/>
            <person name="Heddi A."/>
            <person name="Moya A."/>
            <person name="Dale C."/>
        </authorList>
    </citation>
    <scope>NUCLEOTIDE SEQUENCE [LARGE SCALE GENOMIC DNA]</scope>
    <source>
        <strain evidence="3">none</strain>
    </source>
</reference>
<gene>
    <name evidence="2" type="primary">yhbP</name>
    <name evidence="2" type="ORF">SOPEG_0216</name>
</gene>
<dbReference type="RefSeq" id="WP_025243994.1">
    <property type="nucleotide sequence ID" value="NZ_CP006568.1"/>
</dbReference>
<sequence length="144" mass="16629">MDEQLAAICRFITKQHVLTLCAGNLDDLWCANCFYVFHEPAMALWLLTSPQTRHGELMRQNARVAGTIAPQPKTVALIKGVQYRGIITCLEGEEEQQARRRYYHRFPLAKAMPSPIWQLDLLEVKMTDNTLGFGKKLRWRREAL</sequence>
<keyword evidence="3" id="KW-1185">Reference proteome</keyword>
<dbReference type="PATRIC" id="fig|2342.5.peg.184"/>
<dbReference type="InterPro" id="IPR011194">
    <property type="entry name" value="UPF0306"/>
</dbReference>
<dbReference type="InterPro" id="IPR012349">
    <property type="entry name" value="Split_barrel_FMN-bd"/>
</dbReference>
<evidence type="ECO:0000313" key="3">
    <source>
        <dbReference type="Proteomes" id="UP000019025"/>
    </source>
</evidence>